<dbReference type="GO" id="GO:0022857">
    <property type="term" value="F:transmembrane transporter activity"/>
    <property type="evidence" value="ECO:0007669"/>
    <property type="project" value="InterPro"/>
</dbReference>
<evidence type="ECO:0000256" key="1">
    <source>
        <dbReference type="ARBA" id="ARBA00004651"/>
    </source>
</evidence>
<evidence type="ECO:0000256" key="3">
    <source>
        <dbReference type="ARBA" id="ARBA00022448"/>
    </source>
</evidence>
<evidence type="ECO:0000313" key="10">
    <source>
        <dbReference type="Proteomes" id="UP000001601"/>
    </source>
</evidence>
<dbReference type="STRING" id="398720.MED217_04132"/>
<reference evidence="9 10" key="1">
    <citation type="journal article" date="2007" name="Nature">
        <title>Light stimulates growth of proteorhodopsin-containing marine Flavobacteria.</title>
        <authorList>
            <person name="Gomez-Consarnau L."/>
            <person name="Gonzalez J.M."/>
            <person name="Coll-Llado M."/>
            <person name="Gourdon P."/>
            <person name="Pascher T."/>
            <person name="Neutze R."/>
            <person name="Pedros-Alio C."/>
            <person name="Pinhassi J."/>
        </authorList>
    </citation>
    <scope>NUCLEOTIDE SEQUENCE [LARGE SCALE GENOMIC DNA]</scope>
    <source>
        <strain evidence="9 10">MED217</strain>
    </source>
</reference>
<feature type="transmembrane region" description="Helical" evidence="8">
    <location>
        <begin position="289"/>
        <end position="307"/>
    </location>
</feature>
<comment type="caution">
    <text evidence="9">The sequence shown here is derived from an EMBL/GenBank/DDBJ whole genome shotgun (WGS) entry which is preliminary data.</text>
</comment>
<keyword evidence="3" id="KW-0813">Transport</keyword>
<feature type="transmembrane region" description="Helical" evidence="8">
    <location>
        <begin position="201"/>
        <end position="221"/>
    </location>
</feature>
<feature type="transmembrane region" description="Helical" evidence="8">
    <location>
        <begin position="64"/>
        <end position="84"/>
    </location>
</feature>
<dbReference type="eggNOG" id="COG1292">
    <property type="taxonomic scope" value="Bacteria"/>
</dbReference>
<gene>
    <name evidence="9" type="ORF">MED217_04132</name>
</gene>
<comment type="similarity">
    <text evidence="2">Belongs to the BCCT transporter (TC 2.A.15) family.</text>
</comment>
<dbReference type="AlphaFoldDB" id="A3XJT6"/>
<proteinExistence type="inferred from homology"/>
<dbReference type="InterPro" id="IPR000060">
    <property type="entry name" value="BCCT_transptr"/>
</dbReference>
<dbReference type="PANTHER" id="PTHR30047:SF7">
    <property type="entry name" value="HIGH-AFFINITY CHOLINE TRANSPORT PROTEIN"/>
    <property type="match status" value="1"/>
</dbReference>
<sequence>MIFGFTEESYALIETLSTHIRSYFGRFYLILGLACVLVLVVVASSPLGKYKLGTPAEKPAFNRLSWIAMLYSAGMGAGILLRAVQEPVFMQQNPPILTQISAEIQALEFTFYQWGFTAWAFYAVFALAIGTVAFKYGRPAYTSSTVFSHSKTLTHKIGIKSIDILVILTTVFGLIAAIALGARQIKGGLDYLDNATLSKSFTLIIIILVGVLSLISALSGMHNGIKKLSRANIFMSFALLLFVFVQSDVLLILEQFVIALYHYVVDFIPLSLAYGSFNPGEQFLTDWTYYYWAFWIAWAPFTGIFIANISRGRTLREIIIGVLLIPSLGSFFWFTVFGQAAFDLIQQWGTYTNEFDNVFSSLFLFLSNYPAQFIINMLVILLLLSFLVTSLDSAILVLSLHSARRKKPSKRNRILWGLILTITAIAFTVLSFNKEEIDVLNTMQKLLIVTSLPLSFFMVWMLIRWIKNLIAKT</sequence>
<feature type="transmembrane region" description="Helical" evidence="8">
    <location>
        <begin position="119"/>
        <end position="137"/>
    </location>
</feature>
<evidence type="ECO:0000256" key="8">
    <source>
        <dbReference type="SAM" id="Phobius"/>
    </source>
</evidence>
<name>A3XJT6_LEEBM</name>
<keyword evidence="4" id="KW-1003">Cell membrane</keyword>
<keyword evidence="10" id="KW-1185">Reference proteome</keyword>
<feature type="transmembrane region" description="Helical" evidence="8">
    <location>
        <begin position="373"/>
        <end position="401"/>
    </location>
</feature>
<evidence type="ECO:0000256" key="7">
    <source>
        <dbReference type="ARBA" id="ARBA00023136"/>
    </source>
</evidence>
<evidence type="ECO:0000256" key="6">
    <source>
        <dbReference type="ARBA" id="ARBA00022989"/>
    </source>
</evidence>
<accession>A3XJT6</accession>
<feature type="transmembrane region" description="Helical" evidence="8">
    <location>
        <begin position="444"/>
        <end position="463"/>
    </location>
</feature>
<dbReference type="Pfam" id="PF02028">
    <property type="entry name" value="BCCT"/>
    <property type="match status" value="1"/>
</dbReference>
<dbReference type="GO" id="GO:0005886">
    <property type="term" value="C:plasma membrane"/>
    <property type="evidence" value="ECO:0007669"/>
    <property type="project" value="UniProtKB-SubCell"/>
</dbReference>
<keyword evidence="6 8" id="KW-1133">Transmembrane helix</keyword>
<dbReference type="HOGENOM" id="CLU_010118_5_2_10"/>
<evidence type="ECO:0000313" key="9">
    <source>
        <dbReference type="EMBL" id="EAQ50188.1"/>
    </source>
</evidence>
<organism evidence="9 10">
    <name type="scientific">Leeuwenhoekiella blandensis (strain CECT 7118 / CCUG 51940 / KCTC 22103 / MED217)</name>
    <name type="common">Flavobacterium sp. (strain MED217)</name>
    <dbReference type="NCBI Taxonomy" id="398720"/>
    <lineage>
        <taxon>Bacteria</taxon>
        <taxon>Pseudomonadati</taxon>
        <taxon>Bacteroidota</taxon>
        <taxon>Flavobacteriia</taxon>
        <taxon>Flavobacteriales</taxon>
        <taxon>Flavobacteriaceae</taxon>
        <taxon>Leeuwenhoekiella</taxon>
    </lineage>
</organism>
<evidence type="ECO:0000256" key="4">
    <source>
        <dbReference type="ARBA" id="ARBA00022475"/>
    </source>
</evidence>
<feature type="transmembrane region" description="Helical" evidence="8">
    <location>
        <begin position="27"/>
        <end position="44"/>
    </location>
</feature>
<feature type="transmembrane region" description="Helical" evidence="8">
    <location>
        <begin position="413"/>
        <end position="432"/>
    </location>
</feature>
<protein>
    <submittedName>
        <fullName evidence="9">Glycine betaine transporter</fullName>
    </submittedName>
</protein>
<evidence type="ECO:0000256" key="2">
    <source>
        <dbReference type="ARBA" id="ARBA00005658"/>
    </source>
</evidence>
<dbReference type="EMBL" id="AANC01000002">
    <property type="protein sequence ID" value="EAQ50188.1"/>
    <property type="molecule type" value="Genomic_DNA"/>
</dbReference>
<comment type="subcellular location">
    <subcellularLocation>
        <location evidence="1">Cell membrane</location>
        <topology evidence="1">Multi-pass membrane protein</topology>
    </subcellularLocation>
</comment>
<feature type="transmembrane region" description="Helical" evidence="8">
    <location>
        <begin position="233"/>
        <end position="253"/>
    </location>
</feature>
<keyword evidence="5 8" id="KW-0812">Transmembrane</keyword>
<dbReference type="PANTHER" id="PTHR30047">
    <property type="entry name" value="HIGH-AFFINITY CHOLINE TRANSPORT PROTEIN-RELATED"/>
    <property type="match status" value="1"/>
</dbReference>
<dbReference type="Proteomes" id="UP000001601">
    <property type="component" value="Unassembled WGS sequence"/>
</dbReference>
<evidence type="ECO:0000256" key="5">
    <source>
        <dbReference type="ARBA" id="ARBA00022692"/>
    </source>
</evidence>
<keyword evidence="7 8" id="KW-0472">Membrane</keyword>
<feature type="transmembrane region" description="Helical" evidence="8">
    <location>
        <begin position="157"/>
        <end position="180"/>
    </location>
</feature>
<feature type="transmembrane region" description="Helical" evidence="8">
    <location>
        <begin position="319"/>
        <end position="342"/>
    </location>
</feature>